<protein>
    <submittedName>
        <fullName evidence="1">Uncharacterized protein</fullName>
    </submittedName>
</protein>
<organism evidence="1 2">
    <name type="scientific">Pantoea phytobeneficialis</name>
    <dbReference type="NCBI Taxonomy" id="2052056"/>
    <lineage>
        <taxon>Bacteria</taxon>
        <taxon>Pseudomonadati</taxon>
        <taxon>Pseudomonadota</taxon>
        <taxon>Gammaproteobacteria</taxon>
        <taxon>Enterobacterales</taxon>
        <taxon>Erwiniaceae</taxon>
        <taxon>Pantoea</taxon>
    </lineage>
</organism>
<gene>
    <name evidence="1" type="ORF">CTZ24_16175</name>
</gene>
<evidence type="ECO:0000313" key="2">
    <source>
        <dbReference type="Proteomes" id="UP000424872"/>
    </source>
</evidence>
<proteinExistence type="predicted"/>
<dbReference type="EMBL" id="CP024636">
    <property type="protein sequence ID" value="QGR07873.1"/>
    <property type="molecule type" value="Genomic_DNA"/>
</dbReference>
<dbReference type="AlphaFoldDB" id="A0AAP9KQG6"/>
<sequence length="180" mass="20912">MNVKNLDEYFILQPINLLFSESLLSGYNGAELSLDFEVIKDLEFSLEISKSQNLPDGYVVWQDVIDNAVSDFRLDKKFSDAENFISTKDDDFSSYQSKLSLAYRKSKLKKSNTDYDDFYFNVLGEVYYQLKMVTLQRYVRGNVENSFLEKLFLLYREGLYPCGKKNKGTIVAYNPIDIVN</sequence>
<dbReference type="Proteomes" id="UP000424872">
    <property type="component" value="Chromosome"/>
</dbReference>
<dbReference type="KEGG" id="ppho:CTZ24_16175"/>
<name>A0AAP9KQG6_9GAMM</name>
<accession>A0AAP9KQG6</accession>
<evidence type="ECO:0000313" key="1">
    <source>
        <dbReference type="EMBL" id="QGR07873.1"/>
    </source>
</evidence>
<reference evidence="2" key="1">
    <citation type="submission" date="2017-11" db="EMBL/GenBank/DDBJ databases">
        <title>Genome sequence of Pantoea sp. MSR2.</title>
        <authorList>
            <person name="Nascimento F.X."/>
        </authorList>
    </citation>
    <scope>NUCLEOTIDE SEQUENCE [LARGE SCALE GENOMIC DNA]</scope>
    <source>
        <strain evidence="2">MSR2</strain>
    </source>
</reference>